<dbReference type="InterPro" id="IPR051796">
    <property type="entry name" value="ISF_SsuE-like"/>
</dbReference>
<proteinExistence type="predicted"/>
<dbReference type="AlphaFoldDB" id="A0A133KTA1"/>
<dbReference type="PANTHER" id="PTHR43278">
    <property type="entry name" value="NAD(P)H-DEPENDENT FMN-CONTAINING OXIDOREDUCTASE YWQN-RELATED"/>
    <property type="match status" value="1"/>
</dbReference>
<accession>A0A133KTA1</accession>
<feature type="transmembrane region" description="Helical" evidence="3">
    <location>
        <begin position="61"/>
        <end position="81"/>
    </location>
</feature>
<evidence type="ECO:0000256" key="3">
    <source>
        <dbReference type="SAM" id="Phobius"/>
    </source>
</evidence>
<name>A0A133KTA1_HEYCO</name>
<comment type="caution">
    <text evidence="5">The sequence shown here is derived from an EMBL/GenBank/DDBJ whole genome shotgun (WGS) entry which is preliminary data.</text>
</comment>
<gene>
    <name evidence="5" type="ORF">HMPREF3213_01571</name>
</gene>
<protein>
    <submittedName>
        <fullName evidence="5">Flavin reductase</fullName>
    </submittedName>
</protein>
<dbReference type="PATRIC" id="fig|1398.22.peg.1581"/>
<sequence length="180" mass="20703">MTIAVIYGSSRPRGNTELLAERAVEGMHVERFYLKDARILPVEDKRHKDSGFSKVEDDYSILIQHILMCDTIIFATPIYWYGMSGLMKNFIDRWSQTLRDPQFPDFKKRMSEKKIYVIAAGGDMPRVKGLPLIQQFAYIFGFLGMRFDGYILGEGNKPGDIVHDKEAIFAADQLNETLKR</sequence>
<dbReference type="InterPro" id="IPR029039">
    <property type="entry name" value="Flavoprotein-like_sf"/>
</dbReference>
<keyword evidence="2" id="KW-0288">FMN</keyword>
<dbReference type="InterPro" id="IPR005025">
    <property type="entry name" value="FMN_Rdtase-like_dom"/>
</dbReference>
<keyword evidence="3" id="KW-0472">Membrane</keyword>
<evidence type="ECO:0000259" key="4">
    <source>
        <dbReference type="Pfam" id="PF03358"/>
    </source>
</evidence>
<feature type="domain" description="NADPH-dependent FMN reductase-like" evidence="4">
    <location>
        <begin position="1"/>
        <end position="123"/>
    </location>
</feature>
<dbReference type="RefSeq" id="WP_061086732.1">
    <property type="nucleotide sequence ID" value="NZ_KQ955826.1"/>
</dbReference>
<dbReference type="SUPFAM" id="SSF52218">
    <property type="entry name" value="Flavoproteins"/>
    <property type="match status" value="1"/>
</dbReference>
<keyword evidence="3" id="KW-0812">Transmembrane</keyword>
<dbReference type="GO" id="GO:0016491">
    <property type="term" value="F:oxidoreductase activity"/>
    <property type="evidence" value="ECO:0007669"/>
    <property type="project" value="InterPro"/>
</dbReference>
<evidence type="ECO:0000256" key="1">
    <source>
        <dbReference type="ARBA" id="ARBA00022630"/>
    </source>
</evidence>
<dbReference type="Gene3D" id="3.40.50.360">
    <property type="match status" value="1"/>
</dbReference>
<dbReference type="Proteomes" id="UP000070376">
    <property type="component" value="Unassembled WGS sequence"/>
</dbReference>
<evidence type="ECO:0000313" key="5">
    <source>
        <dbReference type="EMBL" id="KWZ82811.1"/>
    </source>
</evidence>
<evidence type="ECO:0000256" key="2">
    <source>
        <dbReference type="ARBA" id="ARBA00022643"/>
    </source>
</evidence>
<dbReference type="EMBL" id="LRPN01000048">
    <property type="protein sequence ID" value="KWZ82811.1"/>
    <property type="molecule type" value="Genomic_DNA"/>
</dbReference>
<keyword evidence="3" id="KW-1133">Transmembrane helix</keyword>
<organism evidence="5 6">
    <name type="scientific">Heyndrickxia coagulans</name>
    <name type="common">Weizmannia coagulans</name>
    <dbReference type="NCBI Taxonomy" id="1398"/>
    <lineage>
        <taxon>Bacteria</taxon>
        <taxon>Bacillati</taxon>
        <taxon>Bacillota</taxon>
        <taxon>Bacilli</taxon>
        <taxon>Bacillales</taxon>
        <taxon>Bacillaceae</taxon>
        <taxon>Heyndrickxia</taxon>
    </lineage>
</organism>
<dbReference type="PANTHER" id="PTHR43278:SF4">
    <property type="entry name" value="NAD(P)H-DEPENDENT FMN-CONTAINING OXIDOREDUCTASE YWQN-RELATED"/>
    <property type="match status" value="1"/>
</dbReference>
<dbReference type="Pfam" id="PF03358">
    <property type="entry name" value="FMN_red"/>
    <property type="match status" value="1"/>
</dbReference>
<evidence type="ECO:0000313" key="6">
    <source>
        <dbReference type="Proteomes" id="UP000070376"/>
    </source>
</evidence>
<reference evidence="6" key="1">
    <citation type="submission" date="2016-01" db="EMBL/GenBank/DDBJ databases">
        <authorList>
            <person name="Mitreva M."/>
            <person name="Pepin K.H."/>
            <person name="Mihindukulasuriya K.A."/>
            <person name="Fulton R."/>
            <person name="Fronick C."/>
            <person name="O'Laughlin M."/>
            <person name="Miner T."/>
            <person name="Herter B."/>
            <person name="Rosa B.A."/>
            <person name="Cordes M."/>
            <person name="Tomlinson C."/>
            <person name="Wollam A."/>
            <person name="Palsikar V.B."/>
            <person name="Mardis E.R."/>
            <person name="Wilson R.K."/>
        </authorList>
    </citation>
    <scope>NUCLEOTIDE SEQUENCE [LARGE SCALE GENOMIC DNA]</scope>
    <source>
        <strain evidence="6">GED7749B</strain>
    </source>
</reference>
<keyword evidence="1" id="KW-0285">Flavoprotein</keyword>